<keyword evidence="1" id="KW-0378">Hydrolase</keyword>
<reference evidence="4 5" key="1">
    <citation type="submission" date="2019-07" db="EMBL/GenBank/DDBJ databases">
        <title>Description of 53C-WASEF.</title>
        <authorList>
            <person name="Pitt A."/>
            <person name="Hahn M.W."/>
        </authorList>
    </citation>
    <scope>NUCLEOTIDE SEQUENCE [LARGE SCALE GENOMIC DNA]</scope>
    <source>
        <strain evidence="4 5">53C-WASEF</strain>
    </source>
</reference>
<dbReference type="SUPFAM" id="SSF49785">
    <property type="entry name" value="Galactose-binding domain-like"/>
    <property type="match status" value="1"/>
</dbReference>
<dbReference type="InterPro" id="IPR039329">
    <property type="entry name" value="SIAE"/>
</dbReference>
<proteinExistence type="predicted"/>
<name>A0A556QJL3_9BACT</name>
<dbReference type="EMBL" id="VMBG01000002">
    <property type="protein sequence ID" value="TSJ76801.1"/>
    <property type="molecule type" value="Genomic_DNA"/>
</dbReference>
<dbReference type="Gene3D" id="3.40.50.1110">
    <property type="entry name" value="SGNH hydrolase"/>
    <property type="match status" value="2"/>
</dbReference>
<evidence type="ECO:0000313" key="5">
    <source>
        <dbReference type="Proteomes" id="UP000315648"/>
    </source>
</evidence>
<evidence type="ECO:0000313" key="4">
    <source>
        <dbReference type="EMBL" id="TSJ76801.1"/>
    </source>
</evidence>
<accession>A0A556QJL3</accession>
<protein>
    <submittedName>
        <fullName evidence="4">Sialate O-acetylesterase</fullName>
    </submittedName>
</protein>
<dbReference type="Proteomes" id="UP000315648">
    <property type="component" value="Unassembled WGS sequence"/>
</dbReference>
<feature type="domain" description="Sialate O-acetylesterase" evidence="3">
    <location>
        <begin position="425"/>
        <end position="519"/>
    </location>
</feature>
<dbReference type="GO" id="GO:0001681">
    <property type="term" value="F:sialate O-acetylesterase activity"/>
    <property type="evidence" value="ECO:0007669"/>
    <property type="project" value="InterPro"/>
</dbReference>
<sequence>MSPSRFHTVGLALVSLLSAAALHAEVSLPSILSDHMILQRSATTAVWGKAAAGEKIKVTLGDIRAETTAAPDGRWKVKLNLSSAAEGPFDLLVEGVNRLTVSNVLVGEVWLCSGQSNMAYTLDRSPDGAAEIARSANTRLRQFRVDTRGSNEPLENCKGSWIVADPKTSAQFSAVGYYFAQDFQKNLNAPVGIVLSAWAGTVATAWTSEAALNTDPELKSILDRGRQQERDYPALKAAYPPAMAGWQSRYEREDRPHDATAYAAVQLADQDWKTVELPSKLKDLGLPDAGAVWLRKHVTLPAASLGKVTIDIGGPSAFNTVYWNGEKLSEMTPATASGAVDSKRYVIPAAQCKEGDNVLAIRLFTPAEKSGFSWQPFVDIGTTRSLIATGWLAKTEFALPELTAPARKDLPQIPSAPDTRSVGSRLYNGMIAPLVPVSLAGVIWYQGEQDTGRSTASYQKMLSALINDWRTQWGSELPFLICQLPNYGAKTTSAGPSRWADIRQAQLQTTQALPVTAQTVLIDVGDENVHPPDKKPVGQRVALTALGEFYKKISNHSGPVFKSLKLDGEKLVLTFTHADRGLVAKPLPSRYQPTALAPGIKDLILPSPGSPLQGFAVCGPDKKWTWADARIEGSTVVVSAPSVPKPVGVRYAWADNPTCNLYGSNDLPASPFEAVIP</sequence>
<feature type="chain" id="PRO_5021847750" evidence="2">
    <location>
        <begin position="24"/>
        <end position="677"/>
    </location>
</feature>
<organism evidence="4 5">
    <name type="scientific">Rariglobus hedericola</name>
    <dbReference type="NCBI Taxonomy" id="2597822"/>
    <lineage>
        <taxon>Bacteria</taxon>
        <taxon>Pseudomonadati</taxon>
        <taxon>Verrucomicrobiota</taxon>
        <taxon>Opitutia</taxon>
        <taxon>Opitutales</taxon>
        <taxon>Opitutaceae</taxon>
        <taxon>Rariglobus</taxon>
    </lineage>
</organism>
<evidence type="ECO:0000256" key="2">
    <source>
        <dbReference type="SAM" id="SignalP"/>
    </source>
</evidence>
<keyword evidence="5" id="KW-1185">Reference proteome</keyword>
<evidence type="ECO:0000259" key="3">
    <source>
        <dbReference type="Pfam" id="PF03629"/>
    </source>
</evidence>
<dbReference type="OrthoDB" id="9816001at2"/>
<comment type="caution">
    <text evidence="4">The sequence shown here is derived from an EMBL/GenBank/DDBJ whole genome shotgun (WGS) entry which is preliminary data.</text>
</comment>
<dbReference type="AlphaFoldDB" id="A0A556QJL3"/>
<keyword evidence="2" id="KW-0732">Signal</keyword>
<dbReference type="InterPro" id="IPR036514">
    <property type="entry name" value="SGNH_hydro_sf"/>
</dbReference>
<dbReference type="RefSeq" id="WP_144230586.1">
    <property type="nucleotide sequence ID" value="NZ_CBCRVV010000009.1"/>
</dbReference>
<dbReference type="InterPro" id="IPR008979">
    <property type="entry name" value="Galactose-bd-like_sf"/>
</dbReference>
<dbReference type="PANTHER" id="PTHR22901:SF0">
    <property type="entry name" value="SIALATE O-ACETYLESTERASE"/>
    <property type="match status" value="1"/>
</dbReference>
<evidence type="ECO:0000256" key="1">
    <source>
        <dbReference type="ARBA" id="ARBA00022801"/>
    </source>
</evidence>
<dbReference type="SUPFAM" id="SSF52266">
    <property type="entry name" value="SGNH hydrolase"/>
    <property type="match status" value="1"/>
</dbReference>
<dbReference type="PANTHER" id="PTHR22901">
    <property type="entry name" value="SIALATE O-ACETYLESTERASE"/>
    <property type="match status" value="1"/>
</dbReference>
<dbReference type="Pfam" id="PF03629">
    <property type="entry name" value="SASA"/>
    <property type="match status" value="1"/>
</dbReference>
<feature type="signal peptide" evidence="2">
    <location>
        <begin position="1"/>
        <end position="23"/>
    </location>
</feature>
<gene>
    <name evidence="4" type="ORF">FPL22_11810</name>
</gene>
<dbReference type="GO" id="GO:0005975">
    <property type="term" value="P:carbohydrate metabolic process"/>
    <property type="evidence" value="ECO:0007669"/>
    <property type="project" value="TreeGrafter"/>
</dbReference>
<dbReference type="InterPro" id="IPR005181">
    <property type="entry name" value="SASA"/>
</dbReference>